<dbReference type="InterPro" id="IPR011989">
    <property type="entry name" value="ARM-like"/>
</dbReference>
<proteinExistence type="predicted"/>
<evidence type="ECO:0008006" key="3">
    <source>
        <dbReference type="Google" id="ProtNLM"/>
    </source>
</evidence>
<dbReference type="AlphaFoldDB" id="A0A9D1RG19"/>
<evidence type="ECO:0000313" key="1">
    <source>
        <dbReference type="EMBL" id="HIW87591.1"/>
    </source>
</evidence>
<reference evidence="1" key="2">
    <citation type="submission" date="2021-04" db="EMBL/GenBank/DDBJ databases">
        <authorList>
            <person name="Gilroy R."/>
        </authorList>
    </citation>
    <scope>NUCLEOTIDE SEQUENCE</scope>
    <source>
        <strain evidence="1">Gambia16-930</strain>
    </source>
</reference>
<accession>A0A9D1RG19</accession>
<name>A0A9D1RG19_9BACT</name>
<organism evidence="1 2">
    <name type="scientific">Candidatus Onthomorpha intestinigallinarum</name>
    <dbReference type="NCBI Taxonomy" id="2840880"/>
    <lineage>
        <taxon>Bacteria</taxon>
        <taxon>Pseudomonadati</taxon>
        <taxon>Bacteroidota</taxon>
        <taxon>Bacteroidia</taxon>
        <taxon>Bacteroidales</taxon>
        <taxon>Candidatus Onthomorpha</taxon>
    </lineage>
</organism>
<dbReference type="EMBL" id="DXGG01000155">
    <property type="protein sequence ID" value="HIW87591.1"/>
    <property type="molecule type" value="Genomic_DNA"/>
</dbReference>
<reference evidence="1" key="1">
    <citation type="journal article" date="2021" name="PeerJ">
        <title>Extensive microbial diversity within the chicken gut microbiome revealed by metagenomics and culture.</title>
        <authorList>
            <person name="Gilroy R."/>
            <person name="Ravi A."/>
            <person name="Getino M."/>
            <person name="Pursley I."/>
            <person name="Horton D.L."/>
            <person name="Alikhan N.F."/>
            <person name="Baker D."/>
            <person name="Gharbi K."/>
            <person name="Hall N."/>
            <person name="Watson M."/>
            <person name="Adriaenssens E.M."/>
            <person name="Foster-Nyarko E."/>
            <person name="Jarju S."/>
            <person name="Secka A."/>
            <person name="Antonio M."/>
            <person name="Oren A."/>
            <person name="Chaudhuri R.R."/>
            <person name="La Ragione R."/>
            <person name="Hildebrand F."/>
            <person name="Pallen M.J."/>
        </authorList>
    </citation>
    <scope>NUCLEOTIDE SEQUENCE</scope>
    <source>
        <strain evidence="1">Gambia16-930</strain>
    </source>
</reference>
<protein>
    <recommendedName>
        <fullName evidence="3">HEAT repeat domain-containing protein</fullName>
    </recommendedName>
</protein>
<dbReference type="SUPFAM" id="SSF48371">
    <property type="entry name" value="ARM repeat"/>
    <property type="match status" value="1"/>
</dbReference>
<dbReference type="Gene3D" id="1.25.10.10">
    <property type="entry name" value="Leucine-rich Repeat Variant"/>
    <property type="match status" value="1"/>
</dbReference>
<sequence length="173" mass="19308">MKDILNSKELNASKKQRTIEELIVCGKENTDSIISVAEELNDKHLAIVLSALESISRSHPDMVGQKGLDFAAKHIDSANNSVKREASRIVGNLCGFYSSIPDSAIRKLLDNTNNESTVVRWSSAYALSRIILTEKYISSDLVNRVENICEKEEDNGVKNQYIKSLKKIAKKKI</sequence>
<evidence type="ECO:0000313" key="2">
    <source>
        <dbReference type="Proteomes" id="UP000824267"/>
    </source>
</evidence>
<comment type="caution">
    <text evidence="1">The sequence shown here is derived from an EMBL/GenBank/DDBJ whole genome shotgun (WGS) entry which is preliminary data.</text>
</comment>
<dbReference type="InterPro" id="IPR016024">
    <property type="entry name" value="ARM-type_fold"/>
</dbReference>
<gene>
    <name evidence="1" type="ORF">IAC47_04870</name>
</gene>
<dbReference type="Proteomes" id="UP000824267">
    <property type="component" value="Unassembled WGS sequence"/>
</dbReference>